<feature type="compositionally biased region" description="Basic residues" evidence="1">
    <location>
        <begin position="42"/>
        <end position="51"/>
    </location>
</feature>
<evidence type="ECO:0000256" key="1">
    <source>
        <dbReference type="SAM" id="MobiDB-lite"/>
    </source>
</evidence>
<dbReference type="HOGENOM" id="CLU_3103927_0_0_5"/>
<name>A0A0A7PHU1_9SPHN</name>
<dbReference type="EMBL" id="CP009122">
    <property type="protein sequence ID" value="AJA07517.1"/>
    <property type="molecule type" value="Genomic_DNA"/>
</dbReference>
<protein>
    <submittedName>
        <fullName evidence="2">Uncharacterized protein</fullName>
    </submittedName>
</protein>
<feature type="region of interest" description="Disordered" evidence="1">
    <location>
        <begin position="23"/>
        <end position="51"/>
    </location>
</feature>
<dbReference type="STRING" id="1515612.SKP52_02940"/>
<gene>
    <name evidence="2" type="ORF">SKP52_02940</name>
</gene>
<dbReference type="Proteomes" id="UP000030907">
    <property type="component" value="Chromosome"/>
</dbReference>
<evidence type="ECO:0000313" key="2">
    <source>
        <dbReference type="EMBL" id="AJA07517.1"/>
    </source>
</evidence>
<keyword evidence="3" id="KW-1185">Reference proteome</keyword>
<sequence>MIDGSALAARAIGDAARRDIASEWAGPEPAAAQTPLPVPRETRRHMTVRNP</sequence>
<organism evidence="2 3">
    <name type="scientific">Sphingopyxis fribergensis</name>
    <dbReference type="NCBI Taxonomy" id="1515612"/>
    <lineage>
        <taxon>Bacteria</taxon>
        <taxon>Pseudomonadati</taxon>
        <taxon>Pseudomonadota</taxon>
        <taxon>Alphaproteobacteria</taxon>
        <taxon>Sphingomonadales</taxon>
        <taxon>Sphingomonadaceae</taxon>
        <taxon>Sphingopyxis</taxon>
    </lineage>
</organism>
<dbReference type="KEGG" id="sphk:SKP52_02940"/>
<accession>A0A0A7PHU1</accession>
<dbReference type="AlphaFoldDB" id="A0A0A7PHU1"/>
<proteinExistence type="predicted"/>
<dbReference type="RefSeq" id="WP_160292356.1">
    <property type="nucleotide sequence ID" value="NZ_CP009122.1"/>
</dbReference>
<reference evidence="2 3" key="1">
    <citation type="journal article" date="2015" name="Int. J. Syst. Evol. Microbiol.">
        <title>Description of Sphingopyxis fribergensis sp. nov. - a soil bacterium with the ability to degrade styrene and phenylacetic acid.</title>
        <authorList>
            <person name="Oelschlagel M."/>
            <person name="Ruckert C."/>
            <person name="Kalinowski J."/>
            <person name="Schmidt G."/>
            <person name="Schlomann M."/>
            <person name="Tischler D."/>
        </authorList>
    </citation>
    <scope>NUCLEOTIDE SEQUENCE [LARGE SCALE GENOMIC DNA]</scope>
    <source>
        <strain evidence="2 3">Kp5.2</strain>
    </source>
</reference>
<evidence type="ECO:0000313" key="3">
    <source>
        <dbReference type="Proteomes" id="UP000030907"/>
    </source>
</evidence>